<dbReference type="AlphaFoldDB" id="A0A0X3PEV2"/>
<reference evidence="1" key="1">
    <citation type="submission" date="2016-01" db="EMBL/GenBank/DDBJ databases">
        <title>Reference transcriptome for the parasite Schistocephalus solidus: insights into the molecular evolution of parasitism.</title>
        <authorList>
            <person name="Hebert F.O."/>
            <person name="Grambauer S."/>
            <person name="Barber I."/>
            <person name="Landry C.R."/>
            <person name="Aubin-Horth N."/>
        </authorList>
    </citation>
    <scope>NUCLEOTIDE SEQUENCE</scope>
</reference>
<organism evidence="1">
    <name type="scientific">Schistocephalus solidus</name>
    <name type="common">Tapeworm</name>
    <dbReference type="NCBI Taxonomy" id="70667"/>
    <lineage>
        <taxon>Eukaryota</taxon>
        <taxon>Metazoa</taxon>
        <taxon>Spiralia</taxon>
        <taxon>Lophotrochozoa</taxon>
        <taxon>Platyhelminthes</taxon>
        <taxon>Cestoda</taxon>
        <taxon>Eucestoda</taxon>
        <taxon>Diphyllobothriidea</taxon>
        <taxon>Diphyllobothriidae</taxon>
        <taxon>Schistocephalus</taxon>
    </lineage>
</organism>
<protein>
    <submittedName>
        <fullName evidence="1">Uncharacterized protein</fullName>
    </submittedName>
</protein>
<dbReference type="EMBL" id="GEEE01012902">
    <property type="protein sequence ID" value="JAP50323.1"/>
    <property type="molecule type" value="Transcribed_RNA"/>
</dbReference>
<name>A0A0X3PEV2_SCHSO</name>
<sequence length="110" mass="12555">MSGGALKRLMAEYKLVLMTRPLRVAYSLLGLHFPRTILFLHQRCASPARYFIQTSTLTAESASPFSTPPATIHWVMRRHQNVGVQYNRSRRSSSPLLVCWPNPMTRVQPT</sequence>
<evidence type="ECO:0000313" key="1">
    <source>
        <dbReference type="EMBL" id="JAP50323.1"/>
    </source>
</evidence>
<accession>A0A0X3PEV2</accession>
<gene>
    <name evidence="1" type="ORF">TR41168</name>
</gene>
<proteinExistence type="predicted"/>